<dbReference type="PANTHER" id="PTHR47197:SF3">
    <property type="entry name" value="DIHYDRO-HEME D1 DEHYDROGENASE"/>
    <property type="match status" value="1"/>
</dbReference>
<feature type="signal peptide" evidence="2">
    <location>
        <begin position="1"/>
        <end position="21"/>
    </location>
</feature>
<evidence type="ECO:0008006" key="5">
    <source>
        <dbReference type="Google" id="ProtNLM"/>
    </source>
</evidence>
<dbReference type="InterPro" id="IPR015943">
    <property type="entry name" value="WD40/YVTN_repeat-like_dom_sf"/>
</dbReference>
<reference evidence="3 4" key="1">
    <citation type="submission" date="2024-09" db="EMBL/GenBank/DDBJ databases">
        <authorList>
            <person name="Sun Q."/>
            <person name="Mori K."/>
        </authorList>
    </citation>
    <scope>NUCLEOTIDE SEQUENCE [LARGE SCALE GENOMIC DNA]</scope>
    <source>
        <strain evidence="3 4">JCM 13503</strain>
    </source>
</reference>
<keyword evidence="4" id="KW-1185">Reference proteome</keyword>
<accession>A0ABV6B526</accession>
<evidence type="ECO:0000313" key="4">
    <source>
        <dbReference type="Proteomes" id="UP001589733"/>
    </source>
</evidence>
<dbReference type="PROSITE" id="PS50082">
    <property type="entry name" value="WD_REPEATS_2"/>
    <property type="match status" value="1"/>
</dbReference>
<dbReference type="InterPro" id="IPR001680">
    <property type="entry name" value="WD40_rpt"/>
</dbReference>
<dbReference type="PANTHER" id="PTHR47197">
    <property type="entry name" value="PROTEIN NIRF"/>
    <property type="match status" value="1"/>
</dbReference>
<dbReference type="InterPro" id="IPR051200">
    <property type="entry name" value="Host-pathogen_enzymatic-act"/>
</dbReference>
<dbReference type="SUPFAM" id="SSF82171">
    <property type="entry name" value="DPP6 N-terminal domain-like"/>
    <property type="match status" value="1"/>
</dbReference>
<dbReference type="Gene3D" id="2.130.10.10">
    <property type="entry name" value="YVTN repeat-like/Quinoprotein amine dehydrogenase"/>
    <property type="match status" value="2"/>
</dbReference>
<keyword evidence="2" id="KW-0732">Signal</keyword>
<dbReference type="RefSeq" id="WP_380016224.1">
    <property type="nucleotide sequence ID" value="NZ_JBHLYR010000067.1"/>
</dbReference>
<gene>
    <name evidence="3" type="ORF">ACFFLM_23200</name>
</gene>
<feature type="repeat" description="WD" evidence="1">
    <location>
        <begin position="70"/>
        <end position="110"/>
    </location>
</feature>
<dbReference type="EMBL" id="JBHLYR010000067">
    <property type="protein sequence ID" value="MFB9994860.1"/>
    <property type="molecule type" value="Genomic_DNA"/>
</dbReference>
<protein>
    <recommendedName>
        <fullName evidence="5">WD40 repeat domain-containing protein</fullName>
    </recommendedName>
</protein>
<organism evidence="3 4">
    <name type="scientific">Deinococcus oregonensis</name>
    <dbReference type="NCBI Taxonomy" id="1805970"/>
    <lineage>
        <taxon>Bacteria</taxon>
        <taxon>Thermotogati</taxon>
        <taxon>Deinococcota</taxon>
        <taxon>Deinococci</taxon>
        <taxon>Deinococcales</taxon>
        <taxon>Deinococcaceae</taxon>
        <taxon>Deinococcus</taxon>
    </lineage>
</organism>
<dbReference type="SMART" id="SM00320">
    <property type="entry name" value="WD40"/>
    <property type="match status" value="3"/>
</dbReference>
<proteinExistence type="predicted"/>
<dbReference type="Proteomes" id="UP001589733">
    <property type="component" value="Unassembled WGS sequence"/>
</dbReference>
<feature type="chain" id="PRO_5046869869" description="WD40 repeat domain-containing protein" evidence="2">
    <location>
        <begin position="22"/>
        <end position="612"/>
    </location>
</feature>
<keyword evidence="1" id="KW-0853">WD repeat</keyword>
<comment type="caution">
    <text evidence="3">The sequence shown here is derived from an EMBL/GenBank/DDBJ whole genome shotgun (WGS) entry which is preliminary data.</text>
</comment>
<name>A0ABV6B526_9DEIO</name>
<dbReference type="Pfam" id="PF00400">
    <property type="entry name" value="WD40"/>
    <property type="match status" value="1"/>
</dbReference>
<sequence>MKRFSLLLALSVALTLPFALAGSLTVTQTYTLNDAVAQDAAWFRDGKQVAIAVENTVVIADATGKTLSTLRGPTEPVTRLSISPDGTLVAGRSNGVLYVWRVAGGAVVRRWPPVGDTRSFPVVRGAFRADNTLLLLQNDQDAPLLVLNPVSGATTQLADVGPEDLITSPDGKTALVVDYGNAFMVDTATFKKKGPAATYTKISNAALSPDGTVGAIAGESGKVQILSAAAPARLLTTSLKVPGIAFLNPANLLLIEGGNLEQLAVATGKKVGSLQKSPLLENALTVSAGGVVIGLADDYPPTLFGVGKPAESSFLRFSASRAQGVGLGGTQPVAVQFDEGFLLSSCSLSSANRLLDSGDASVPVLTSAAGVTAALLDTDDGFQVGLVQGGKLVPGPALIDFGGDLKYFQISSNGKYLLTHDGSTLAVTDLAHKTTSTHSADDLDFGDDLFDLAAVSADGSQIAVVTADGYALRVNSQTDEITTEAQLPEDAEAGLLDIAPDGTIALALRRDDQAEVWLFKKDAATPFKQLEYSGWVDDLMFSPDGKALALSISGAYSGLVVLDTGSGAELARSVPLSMYAGGLTWNSDSTQLLVGRGVNGKVGSVTLLNFKR</sequence>
<evidence type="ECO:0000313" key="3">
    <source>
        <dbReference type="EMBL" id="MFB9994860.1"/>
    </source>
</evidence>
<evidence type="ECO:0000256" key="1">
    <source>
        <dbReference type="PROSITE-ProRule" id="PRU00221"/>
    </source>
</evidence>
<evidence type="ECO:0000256" key="2">
    <source>
        <dbReference type="SAM" id="SignalP"/>
    </source>
</evidence>